<evidence type="ECO:0000259" key="2">
    <source>
        <dbReference type="Pfam" id="PF13482"/>
    </source>
</evidence>
<name>A0ABV7XJN4_9GAMM</name>
<evidence type="ECO:0000313" key="4">
    <source>
        <dbReference type="Proteomes" id="UP001595705"/>
    </source>
</evidence>
<evidence type="ECO:0000313" key="3">
    <source>
        <dbReference type="EMBL" id="MFC3716254.1"/>
    </source>
</evidence>
<reference evidence="4" key="1">
    <citation type="journal article" date="2019" name="Int. J. Syst. Evol. Microbiol.">
        <title>The Global Catalogue of Microorganisms (GCM) 10K type strain sequencing project: providing services to taxonomists for standard genome sequencing and annotation.</title>
        <authorList>
            <consortium name="The Broad Institute Genomics Platform"/>
            <consortium name="The Broad Institute Genome Sequencing Center for Infectious Disease"/>
            <person name="Wu L."/>
            <person name="Ma J."/>
        </authorList>
    </citation>
    <scope>NUCLEOTIDE SEQUENCE [LARGE SCALE GENOMIC DNA]</scope>
    <source>
        <strain evidence="4">KCTC 42441</strain>
    </source>
</reference>
<organism evidence="3 4">
    <name type="scientific">Luteimonas soli</name>
    <dbReference type="NCBI Taxonomy" id="1648966"/>
    <lineage>
        <taxon>Bacteria</taxon>
        <taxon>Pseudomonadati</taxon>
        <taxon>Pseudomonadota</taxon>
        <taxon>Gammaproteobacteria</taxon>
        <taxon>Lysobacterales</taxon>
        <taxon>Lysobacteraceae</taxon>
        <taxon>Luteimonas</taxon>
    </lineage>
</organism>
<dbReference type="InterPro" id="IPR012337">
    <property type="entry name" value="RNaseH-like_sf"/>
</dbReference>
<dbReference type="Proteomes" id="UP001595705">
    <property type="component" value="Unassembled WGS sequence"/>
</dbReference>
<dbReference type="RefSeq" id="WP_386743364.1">
    <property type="nucleotide sequence ID" value="NZ_JBHRYA010000007.1"/>
</dbReference>
<feature type="compositionally biased region" description="Basic and acidic residues" evidence="1">
    <location>
        <begin position="64"/>
        <end position="74"/>
    </location>
</feature>
<dbReference type="Gene3D" id="3.30.420.10">
    <property type="entry name" value="Ribonuclease H-like superfamily/Ribonuclease H"/>
    <property type="match status" value="1"/>
</dbReference>
<dbReference type="SUPFAM" id="SSF53098">
    <property type="entry name" value="Ribonuclease H-like"/>
    <property type="match status" value="1"/>
</dbReference>
<dbReference type="EMBL" id="JBHRYA010000007">
    <property type="protein sequence ID" value="MFC3716254.1"/>
    <property type="molecule type" value="Genomic_DNA"/>
</dbReference>
<keyword evidence="4" id="KW-1185">Reference proteome</keyword>
<feature type="region of interest" description="Disordered" evidence="1">
    <location>
        <begin position="1"/>
        <end position="82"/>
    </location>
</feature>
<protein>
    <submittedName>
        <fullName evidence="3">Ribonuclease H-like domain-containing protein</fullName>
    </submittedName>
</protein>
<comment type="caution">
    <text evidence="3">The sequence shown here is derived from an EMBL/GenBank/DDBJ whole genome shotgun (WGS) entry which is preliminary data.</text>
</comment>
<feature type="domain" description="YprB ribonuclease H-like" evidence="2">
    <location>
        <begin position="160"/>
        <end position="334"/>
    </location>
</feature>
<proteinExistence type="predicted"/>
<feature type="compositionally biased region" description="Polar residues" evidence="1">
    <location>
        <begin position="38"/>
        <end position="52"/>
    </location>
</feature>
<evidence type="ECO:0000256" key="1">
    <source>
        <dbReference type="SAM" id="MobiDB-lite"/>
    </source>
</evidence>
<sequence length="346" mass="37418">MSVSLQKLRTLRREVGGASAPPPAKAGGGWEGVASDPAQPSESSACANTSPRQPFDAVANEGTSPRDPHPRAGEPKPAAQSIDSLRRLLGVRARTVARLPARGPVDRSLPGEEIAPGVRLVETHLPMPAPPATWSLAFSARASMRHDPAAQVDVEPRDLLFFDTETTGLAGGTGTRAFMVGAADFHHHRDRGDGLRVRQLLIATMAAEADMLRAFAGWLSPHTVLASYNGRCYDAPLLKTRYRLARQPDPLRELRHVDLLFPSRRRWRGRWENCRLATIEREALGVVREDDLPGSQAPAAWLQYLRGGSSSQLKRVAAHNHQDVVTLALLMAELVALHAKGAAGTG</sequence>
<dbReference type="PANTHER" id="PTHR38462">
    <property type="entry name" value="EXONUCLEASE-LIKE PROTEIN"/>
    <property type="match status" value="1"/>
</dbReference>
<accession>A0ABV7XJN4</accession>
<dbReference type="PANTHER" id="PTHR38462:SF1">
    <property type="entry name" value="YPRB RIBONUCLEASE H-LIKE DOMAIN-CONTAINING PROTEIN"/>
    <property type="match status" value="1"/>
</dbReference>
<dbReference type="Pfam" id="PF13482">
    <property type="entry name" value="RNase_H_2"/>
    <property type="match status" value="1"/>
</dbReference>
<gene>
    <name evidence="3" type="ORF">ACFONC_08825</name>
</gene>
<dbReference type="InterPro" id="IPR036397">
    <property type="entry name" value="RNaseH_sf"/>
</dbReference>
<dbReference type="InterPro" id="IPR038720">
    <property type="entry name" value="YprB_RNase_H-like_dom"/>
</dbReference>